<proteinExistence type="inferred from homology"/>
<evidence type="ECO:0000256" key="1">
    <source>
        <dbReference type="ARBA" id="ARBA00022649"/>
    </source>
</evidence>
<dbReference type="PROSITE" id="PS52018">
    <property type="entry name" value="DART"/>
    <property type="match status" value="1"/>
</dbReference>
<keyword evidence="4 6" id="KW-0548">Nucleotidyltransferase</keyword>
<dbReference type="RefSeq" id="WP_196563494.1">
    <property type="nucleotide sequence ID" value="NZ_JADSJR010000002.1"/>
</dbReference>
<keyword evidence="5 6" id="KW-0238">DNA-binding</keyword>
<keyword evidence="2 6" id="KW-0328">Glycosyltransferase</keyword>
<organism evidence="8 9">
    <name type="scientific">Proteus terrae subsp. cibarius</name>
    <dbReference type="NCBI Taxonomy" id="626774"/>
    <lineage>
        <taxon>Bacteria</taxon>
        <taxon>Pseudomonadati</taxon>
        <taxon>Pseudomonadota</taxon>
        <taxon>Gammaproteobacteria</taxon>
        <taxon>Enterobacterales</taxon>
        <taxon>Morganellaceae</taxon>
        <taxon>Proteus</taxon>
    </lineage>
</organism>
<dbReference type="Proteomes" id="UP000612266">
    <property type="component" value="Unassembled WGS sequence"/>
</dbReference>
<comment type="catalytic activity">
    <reaction evidence="6">
        <text>a thymidine in DNA + NAD(+) = an N-(ADP-alpha-D-ribosyl)-thymidine in DNA + nicotinamide + H(+)</text>
        <dbReference type="Rhea" id="RHEA:71651"/>
        <dbReference type="Rhea" id="RHEA-COMP:13556"/>
        <dbReference type="Rhea" id="RHEA-COMP:18051"/>
        <dbReference type="ChEBI" id="CHEBI:15378"/>
        <dbReference type="ChEBI" id="CHEBI:17154"/>
        <dbReference type="ChEBI" id="CHEBI:57540"/>
        <dbReference type="ChEBI" id="CHEBI:137386"/>
        <dbReference type="ChEBI" id="CHEBI:191199"/>
    </reaction>
</comment>
<dbReference type="CDD" id="cd00077">
    <property type="entry name" value="HDc"/>
    <property type="match status" value="1"/>
</dbReference>
<dbReference type="InterPro" id="IPR006674">
    <property type="entry name" value="HD_domain"/>
</dbReference>
<dbReference type="GO" id="GO:0016757">
    <property type="term" value="F:glycosyltransferase activity"/>
    <property type="evidence" value="ECO:0007669"/>
    <property type="project" value="UniProtKB-UniRule"/>
</dbReference>
<comment type="caution">
    <text evidence="6">Lacks conserved residue(s) required for the propagation of feature annotation.</text>
</comment>
<accession>A0A8I0WNH4</accession>
<comment type="similarity">
    <text evidence="6">Belongs to the DarT ADP-ribosyltransferase family.</text>
</comment>
<evidence type="ECO:0000259" key="7">
    <source>
        <dbReference type="PROSITE" id="PS52018"/>
    </source>
</evidence>
<evidence type="ECO:0000256" key="4">
    <source>
        <dbReference type="ARBA" id="ARBA00022695"/>
    </source>
</evidence>
<feature type="binding site" evidence="6">
    <location>
        <position position="54"/>
    </location>
    <ligand>
        <name>NAD(+)</name>
        <dbReference type="ChEBI" id="CHEBI:57540"/>
    </ligand>
</feature>
<evidence type="ECO:0000256" key="3">
    <source>
        <dbReference type="ARBA" id="ARBA00022679"/>
    </source>
</evidence>
<dbReference type="GO" id="GO:0016779">
    <property type="term" value="F:nucleotidyltransferase activity"/>
    <property type="evidence" value="ECO:0007669"/>
    <property type="project" value="UniProtKB-UniRule"/>
</dbReference>
<dbReference type="Pfam" id="PF01966">
    <property type="entry name" value="HD"/>
    <property type="match status" value="1"/>
</dbReference>
<feature type="active site" description="Proton acceptor" evidence="6">
    <location>
        <position position="54"/>
    </location>
</feature>
<dbReference type="InterPro" id="IPR029494">
    <property type="entry name" value="DarT"/>
</dbReference>
<dbReference type="AlphaFoldDB" id="A0A8I0WNH4"/>
<comment type="caution">
    <text evidence="8">The sequence shown here is derived from an EMBL/GenBank/DDBJ whole genome shotgun (WGS) entry which is preliminary data.</text>
</comment>
<name>A0A8I0WNH4_9GAMM</name>
<gene>
    <name evidence="8" type="ORF">I4901_01635</name>
</gene>
<dbReference type="InterPro" id="IPR003607">
    <property type="entry name" value="HD/PDEase_dom"/>
</dbReference>
<dbReference type="EMBL" id="JADSJR010000002">
    <property type="protein sequence ID" value="MBG2913079.1"/>
    <property type="molecule type" value="Genomic_DNA"/>
</dbReference>
<keyword evidence="3 6" id="KW-0808">Transferase</keyword>
<evidence type="ECO:0000256" key="5">
    <source>
        <dbReference type="ARBA" id="ARBA00023125"/>
    </source>
</evidence>
<evidence type="ECO:0000313" key="8">
    <source>
        <dbReference type="EMBL" id="MBG2913079.1"/>
    </source>
</evidence>
<dbReference type="GO" id="GO:0003677">
    <property type="term" value="F:DNA binding"/>
    <property type="evidence" value="ECO:0007669"/>
    <property type="project" value="UniProtKB-UniRule"/>
</dbReference>
<feature type="binding site" evidence="6">
    <location>
        <begin position="14"/>
        <end position="16"/>
    </location>
    <ligand>
        <name>NAD(+)</name>
        <dbReference type="ChEBI" id="CHEBI:57540"/>
    </ligand>
</feature>
<dbReference type="Gene3D" id="1.10.3210.10">
    <property type="entry name" value="Hypothetical protein af1432"/>
    <property type="match status" value="1"/>
</dbReference>
<reference evidence="8" key="1">
    <citation type="submission" date="2020-11" db="EMBL/GenBank/DDBJ databases">
        <title>Enhanced detection system for hospital associated transmission using whole genome sequencing surveillance.</title>
        <authorList>
            <person name="Harrison L.H."/>
            <person name="Van Tyne D."/>
            <person name="Marsh J.W."/>
            <person name="Griffith M.P."/>
            <person name="Snyder D.J."/>
            <person name="Cooper V.S."/>
            <person name="Mustapha M."/>
        </authorList>
    </citation>
    <scope>NUCLEOTIDE SEQUENCE</scope>
    <source>
        <strain evidence="8">PR00070</strain>
    </source>
</reference>
<dbReference type="SUPFAM" id="SSF109604">
    <property type="entry name" value="HD-domain/PDEase-like"/>
    <property type="match status" value="1"/>
</dbReference>
<sequence length="447" mass="50280">MTFPVNLKGRYAYHFTLIDNLESIIEKGLLCTNLKNEQGISHHNIAERGIQGRRSTMLVPCSDGKYVHDYVPFYFSKKNSMQLGVINKKNVDQPLLIYFAIPISIIEKKAGVVFSDASANTDVPPNFYNSASSNMLNSLNWDAIDSKKWACPSDEYRHQKMAELLVPGSIQISEVAYIVVWNEWFKDKVKEIFQTKGLQPPPILFDEDHYYINFYDGGRESIVTGPRFLKGKMESTISNISESVNGTRKYGSIRAALDAIEDNFSSITELDDIDGLRASYGPHTDDVGTHSRKVAATLTQFYEYNELSDEDKDIVLLSAYLHDIGKGPKSRWGQNGMTKADNDHAVKSLPMLERILTEDIGGLNEESIRKIVTLVTYDDLIGDIVAKGRDETQLIDIIRNENDLKMLIALAKADMSAINPIWVINHVQSIEDLKSRTLQVIGSNNIC</sequence>
<feature type="active site" evidence="6">
    <location>
        <position position="163"/>
    </location>
</feature>
<dbReference type="Pfam" id="PF14487">
    <property type="entry name" value="DarT"/>
    <property type="match status" value="1"/>
</dbReference>
<keyword evidence="1 6" id="KW-1277">Toxin-antitoxin system</keyword>
<evidence type="ECO:0000256" key="6">
    <source>
        <dbReference type="PROSITE-ProRule" id="PRU01362"/>
    </source>
</evidence>
<protein>
    <submittedName>
        <fullName evidence="8">DUF4433 domain-containing protein</fullName>
    </submittedName>
</protein>
<evidence type="ECO:0000313" key="9">
    <source>
        <dbReference type="Proteomes" id="UP000612266"/>
    </source>
</evidence>
<evidence type="ECO:0000256" key="2">
    <source>
        <dbReference type="ARBA" id="ARBA00022676"/>
    </source>
</evidence>
<feature type="domain" description="DarT" evidence="7">
    <location>
        <begin position="10"/>
        <end position="211"/>
    </location>
</feature>